<dbReference type="PROSITE" id="PS50950">
    <property type="entry name" value="ZF_THAP"/>
    <property type="match status" value="1"/>
</dbReference>
<protein>
    <submittedName>
        <fullName evidence="8">Putative secreted protein</fullName>
    </submittedName>
</protein>
<keyword evidence="2 5" id="KW-0863">Zinc-finger</keyword>
<feature type="region of interest" description="Disordered" evidence="6">
    <location>
        <begin position="62"/>
        <end position="97"/>
    </location>
</feature>
<feature type="compositionally biased region" description="Polar residues" evidence="6">
    <location>
        <begin position="66"/>
        <end position="78"/>
    </location>
</feature>
<organism evidence="8">
    <name type="scientific">Ixodes ricinus</name>
    <name type="common">Common tick</name>
    <name type="synonym">Acarus ricinus</name>
    <dbReference type="NCBI Taxonomy" id="34613"/>
    <lineage>
        <taxon>Eukaryota</taxon>
        <taxon>Metazoa</taxon>
        <taxon>Ecdysozoa</taxon>
        <taxon>Arthropoda</taxon>
        <taxon>Chelicerata</taxon>
        <taxon>Arachnida</taxon>
        <taxon>Acari</taxon>
        <taxon>Parasitiformes</taxon>
        <taxon>Ixodida</taxon>
        <taxon>Ixodoidea</taxon>
        <taxon>Ixodidae</taxon>
        <taxon>Ixodinae</taxon>
        <taxon>Ixodes</taxon>
    </lineage>
</organism>
<accession>A0A6B0UUH0</accession>
<sequence length="146" mass="15849">MRSIWLRAVVLRRAVDSGVGICSLHFRPEDFEQHLHVSRSLGKSMKFPRLRKDAIPSLSLRKEPTPQRQRSTVTSNGSCMGRTTAVHQSSPTMVASNGSCMGPTTAIHQSSTTTVTSNGSCMGPTTAIDHSSTTMASQTQTPEFDE</sequence>
<name>A0A6B0UUH0_IXORI</name>
<proteinExistence type="predicted"/>
<evidence type="ECO:0000313" key="8">
    <source>
        <dbReference type="EMBL" id="MXU93443.1"/>
    </source>
</evidence>
<feature type="region of interest" description="Disordered" evidence="6">
    <location>
        <begin position="115"/>
        <end position="146"/>
    </location>
</feature>
<dbReference type="InterPro" id="IPR006612">
    <property type="entry name" value="THAP_Znf"/>
</dbReference>
<evidence type="ECO:0000256" key="3">
    <source>
        <dbReference type="ARBA" id="ARBA00022833"/>
    </source>
</evidence>
<evidence type="ECO:0000256" key="5">
    <source>
        <dbReference type="PROSITE-ProRule" id="PRU00309"/>
    </source>
</evidence>
<evidence type="ECO:0000256" key="6">
    <source>
        <dbReference type="SAM" id="MobiDB-lite"/>
    </source>
</evidence>
<keyword evidence="4 5" id="KW-0238">DNA-binding</keyword>
<feature type="compositionally biased region" description="Polar residues" evidence="6">
    <location>
        <begin position="128"/>
        <end position="146"/>
    </location>
</feature>
<dbReference type="GO" id="GO:0003677">
    <property type="term" value="F:DNA binding"/>
    <property type="evidence" value="ECO:0007669"/>
    <property type="project" value="UniProtKB-UniRule"/>
</dbReference>
<feature type="domain" description="THAP-type" evidence="7">
    <location>
        <begin position="1"/>
        <end position="59"/>
    </location>
</feature>
<evidence type="ECO:0000256" key="1">
    <source>
        <dbReference type="ARBA" id="ARBA00022723"/>
    </source>
</evidence>
<dbReference type="AlphaFoldDB" id="A0A6B0UUH0"/>
<dbReference type="GO" id="GO:0008270">
    <property type="term" value="F:zinc ion binding"/>
    <property type="evidence" value="ECO:0007669"/>
    <property type="project" value="UniProtKB-KW"/>
</dbReference>
<evidence type="ECO:0000259" key="7">
    <source>
        <dbReference type="PROSITE" id="PS50950"/>
    </source>
</evidence>
<keyword evidence="1" id="KW-0479">Metal-binding</keyword>
<evidence type="ECO:0000256" key="2">
    <source>
        <dbReference type="ARBA" id="ARBA00022771"/>
    </source>
</evidence>
<evidence type="ECO:0000256" key="4">
    <source>
        <dbReference type="ARBA" id="ARBA00023125"/>
    </source>
</evidence>
<keyword evidence="3" id="KW-0862">Zinc</keyword>
<reference evidence="8" key="1">
    <citation type="submission" date="2019-12" db="EMBL/GenBank/DDBJ databases">
        <title>An insight into the sialome of adult female Ixodes ricinus ticks feeding for 6 days.</title>
        <authorList>
            <person name="Perner J."/>
            <person name="Ribeiro J.M.C."/>
        </authorList>
    </citation>
    <scope>NUCLEOTIDE SEQUENCE</scope>
    <source>
        <strain evidence="8">Semi-engorged</strain>
        <tissue evidence="8">Salivary glands</tissue>
    </source>
</reference>
<dbReference type="EMBL" id="GIFC01011360">
    <property type="protein sequence ID" value="MXU93443.1"/>
    <property type="molecule type" value="Transcribed_RNA"/>
</dbReference>
<feature type="compositionally biased region" description="Polar residues" evidence="6">
    <location>
        <begin position="85"/>
        <end position="97"/>
    </location>
</feature>